<dbReference type="Proteomes" id="UP000296049">
    <property type="component" value="Unassembled WGS sequence"/>
</dbReference>
<evidence type="ECO:0000313" key="1">
    <source>
        <dbReference type="EMBL" id="EOB02372.1"/>
    </source>
</evidence>
<gene>
    <name evidence="1" type="ORF">Anapl_02387</name>
</gene>
<protein>
    <submittedName>
        <fullName evidence="1">Uncharacterized protein</fullName>
    </submittedName>
</protein>
<organism evidence="1 2">
    <name type="scientific">Anas platyrhynchos</name>
    <name type="common">Mallard</name>
    <name type="synonym">Anas boschas</name>
    <dbReference type="NCBI Taxonomy" id="8839"/>
    <lineage>
        <taxon>Eukaryota</taxon>
        <taxon>Metazoa</taxon>
        <taxon>Chordata</taxon>
        <taxon>Craniata</taxon>
        <taxon>Vertebrata</taxon>
        <taxon>Euteleostomi</taxon>
        <taxon>Archelosauria</taxon>
        <taxon>Archosauria</taxon>
        <taxon>Dinosauria</taxon>
        <taxon>Saurischia</taxon>
        <taxon>Theropoda</taxon>
        <taxon>Coelurosauria</taxon>
        <taxon>Aves</taxon>
        <taxon>Neognathae</taxon>
        <taxon>Galloanserae</taxon>
        <taxon>Anseriformes</taxon>
        <taxon>Anatidae</taxon>
        <taxon>Anatinae</taxon>
        <taxon>Anas</taxon>
    </lineage>
</organism>
<dbReference type="EMBL" id="KB742969">
    <property type="protein sequence ID" value="EOB02372.1"/>
    <property type="molecule type" value="Genomic_DNA"/>
</dbReference>
<name>R0JYK3_ANAPL</name>
<sequence>MGTGSSRPNSYQSGCSLEELRRLSEMTQSPLHPKGNQPSLEACAVELSPLGHHFCCQRSANGSPAAPGNAIPKQAAICLPSRGAFLDARAAKSWIPHCHSQLKCWLKAAGSFLRPYAGNLIQSSFWLRSAVNKSTLKVKKSRAQCGKGRTPSIGLSGCATWRCPKGPPEPRADLWGAPPWDPVVLLWILHEDQAVRQLPQRVQGDDGGGQHCQQPCWVSSAGEQLDEGPDGARAWPRGSFWMCGPCRTGGQEQLPPAAHRHGADAKKLHFAVLPCSLQYFSIAYPKLKATSVHSDFLASGSLMACVDSGVTGMEPAAADNILSPEGGHKQPYCRACCSPWLGMQLHALQGWGCGIQAGTLNAALLLAWCISAIIRVAEKQELHVTNSAVSVWVIPHVVETAMVQRAQAEREVFWASRQHCFATGTPDSQGIWPERADTDHRTPSGCSARYLASLTPCSQEHQALGAPRGAGGSWSRAGLHQLRLRLNHRYSTE</sequence>
<accession>R0JYK3</accession>
<dbReference type="AlphaFoldDB" id="R0JYK3"/>
<reference evidence="2" key="1">
    <citation type="journal article" date="2013" name="Nat. Genet.">
        <title>The duck genome and transcriptome provide insight into an avian influenza virus reservoir species.</title>
        <authorList>
            <person name="Huang Y."/>
            <person name="Li Y."/>
            <person name="Burt D.W."/>
            <person name="Chen H."/>
            <person name="Zhang Y."/>
            <person name="Qian W."/>
            <person name="Kim H."/>
            <person name="Gan S."/>
            <person name="Zhao Y."/>
            <person name="Li J."/>
            <person name="Yi K."/>
            <person name="Feng H."/>
            <person name="Zhu P."/>
            <person name="Li B."/>
            <person name="Liu Q."/>
            <person name="Fairley S."/>
            <person name="Magor K.E."/>
            <person name="Du Z."/>
            <person name="Hu X."/>
            <person name="Goodman L."/>
            <person name="Tafer H."/>
            <person name="Vignal A."/>
            <person name="Lee T."/>
            <person name="Kim K.W."/>
            <person name="Sheng Z."/>
            <person name="An Y."/>
            <person name="Searle S."/>
            <person name="Herrero J."/>
            <person name="Groenen M.A."/>
            <person name="Crooijmans R.P."/>
            <person name="Faraut T."/>
            <person name="Cai Q."/>
            <person name="Webster R.G."/>
            <person name="Aldridge J.R."/>
            <person name="Warren W.C."/>
            <person name="Bartschat S."/>
            <person name="Kehr S."/>
            <person name="Marz M."/>
            <person name="Stadler P.F."/>
            <person name="Smith J."/>
            <person name="Kraus R.H."/>
            <person name="Zhao Y."/>
            <person name="Ren L."/>
            <person name="Fei J."/>
            <person name="Morisson M."/>
            <person name="Kaiser P."/>
            <person name="Griffin D.K."/>
            <person name="Rao M."/>
            <person name="Pitel F."/>
            <person name="Wang J."/>
            <person name="Li N."/>
        </authorList>
    </citation>
    <scope>NUCLEOTIDE SEQUENCE [LARGE SCALE GENOMIC DNA]</scope>
</reference>
<keyword evidence="2" id="KW-1185">Reference proteome</keyword>
<proteinExistence type="predicted"/>
<evidence type="ECO:0000313" key="2">
    <source>
        <dbReference type="Proteomes" id="UP000296049"/>
    </source>
</evidence>